<dbReference type="GO" id="GO:0005743">
    <property type="term" value="C:mitochondrial inner membrane"/>
    <property type="evidence" value="ECO:0007669"/>
    <property type="project" value="TreeGrafter"/>
</dbReference>
<keyword evidence="7" id="KW-0496">Mitochondrion</keyword>
<dbReference type="GeneID" id="27685362"/>
<dbReference type="NCBIfam" id="TIGR00798">
    <property type="entry name" value="mtc"/>
    <property type="match status" value="1"/>
</dbReference>
<dbReference type="InterPro" id="IPR004686">
    <property type="entry name" value="Mtc"/>
</dbReference>
<keyword evidence="5" id="KW-0029">Amino-acid transport</keyword>
<dbReference type="eggNOG" id="KOG3767">
    <property type="taxonomic scope" value="Eukaryota"/>
</dbReference>
<dbReference type="RefSeq" id="XP_016610670.1">
    <property type="nucleotide sequence ID" value="XM_016750034.1"/>
</dbReference>
<dbReference type="PANTHER" id="PTHR11153:SF6">
    <property type="entry name" value="SIDEROFLEXIN-5"/>
    <property type="match status" value="1"/>
</dbReference>
<proteinExistence type="inferred from homology"/>
<dbReference type="Pfam" id="PF03820">
    <property type="entry name" value="SFXNs"/>
    <property type="match status" value="1"/>
</dbReference>
<evidence type="ECO:0000256" key="2">
    <source>
        <dbReference type="ARBA" id="ARBA00005974"/>
    </source>
</evidence>
<accession>A0A0L0HMJ0</accession>
<dbReference type="OrthoDB" id="6608471at2759"/>
<keyword evidence="8 9" id="KW-0472">Membrane</keyword>
<name>A0A0L0HMJ0_SPIPD</name>
<dbReference type="GO" id="GO:0015075">
    <property type="term" value="F:monoatomic ion transmembrane transporter activity"/>
    <property type="evidence" value="ECO:0007669"/>
    <property type="project" value="InterPro"/>
</dbReference>
<evidence type="ECO:0000256" key="7">
    <source>
        <dbReference type="ARBA" id="ARBA00023128"/>
    </source>
</evidence>
<sequence length="406" mass="44805">MKSGPRKPSQSTIIAAVDSRFRLILHTTLLHPRISTACACQYCLFAYYLLGDIRLCTVLYTVRLFLLHSYASRSFSISPIGIMAPERIDLDKPRHDQSTYWGRLKHFSEITDPRNLLATNAQLEAAKKLIEEYRAGRVDAGAEEVWRAKRLVDSTYHPDTGEKILLPFRMASFVPTNVAIVAGMLRPNPSIAGILFWQWINQSVNVAFNYFNANKTTEMNMTETATAYITAVASSCTIAVGLNEWVKRAKSLSPSAQALMGRAVPFGAVAAAGTLNVILMRSKELRDGIDVQDKDGTTLGKSTKAGVNAVGQVAISRVATAFPVVFIPGLIMTRLERTAFWGRYPRLHAPVNLGIIAASLLVALPSAVALFPQRASMPVEKVEEKFRYIRGADGLPLDRVYFNRGL</sequence>
<dbReference type="EMBL" id="KQ257452">
    <property type="protein sequence ID" value="KND02631.1"/>
    <property type="molecule type" value="Genomic_DNA"/>
</dbReference>
<keyword evidence="4 9" id="KW-0812">Transmembrane</keyword>
<dbReference type="PANTHER" id="PTHR11153">
    <property type="entry name" value="SIDEROFLEXIN"/>
    <property type="match status" value="1"/>
</dbReference>
<dbReference type="GO" id="GO:0071454">
    <property type="term" value="P:cellular response to anoxia"/>
    <property type="evidence" value="ECO:0007669"/>
    <property type="project" value="EnsemblFungi"/>
</dbReference>
<dbReference type="FunCoup" id="A0A0L0HMJ0">
    <property type="interactions" value="82"/>
</dbReference>
<evidence type="ECO:0000256" key="3">
    <source>
        <dbReference type="ARBA" id="ARBA00022448"/>
    </source>
</evidence>
<evidence type="ECO:0000256" key="4">
    <source>
        <dbReference type="ARBA" id="ARBA00022692"/>
    </source>
</evidence>
<feature type="transmembrane region" description="Helical" evidence="9">
    <location>
        <begin position="351"/>
        <end position="371"/>
    </location>
</feature>
<keyword evidence="6 9" id="KW-1133">Transmembrane helix</keyword>
<dbReference type="AlphaFoldDB" id="A0A0L0HMJ0"/>
<keyword evidence="3" id="KW-0813">Transport</keyword>
<feature type="transmembrane region" description="Helical" evidence="9">
    <location>
        <begin position="225"/>
        <end position="246"/>
    </location>
</feature>
<dbReference type="InParanoid" id="A0A0L0HMJ0"/>
<feature type="transmembrane region" description="Helical" evidence="9">
    <location>
        <begin position="258"/>
        <end position="279"/>
    </location>
</feature>
<evidence type="ECO:0000313" key="11">
    <source>
        <dbReference type="Proteomes" id="UP000053201"/>
    </source>
</evidence>
<protein>
    <submittedName>
        <fullName evidence="10">Tricarboxylate carrier</fullName>
    </submittedName>
</protein>
<reference evidence="10 11" key="1">
    <citation type="submission" date="2009-08" db="EMBL/GenBank/DDBJ databases">
        <title>The Genome Sequence of Spizellomyces punctatus strain DAOM BR117.</title>
        <authorList>
            <consortium name="The Broad Institute Genome Sequencing Platform"/>
            <person name="Russ C."/>
            <person name="Cuomo C."/>
            <person name="Shea T."/>
            <person name="Young S.K."/>
            <person name="Zeng Q."/>
            <person name="Koehrsen M."/>
            <person name="Haas B."/>
            <person name="Borodovsky M."/>
            <person name="Guigo R."/>
            <person name="Alvarado L."/>
            <person name="Berlin A."/>
            <person name="Bochicchio J."/>
            <person name="Borenstein D."/>
            <person name="Chapman S."/>
            <person name="Chen Z."/>
            <person name="Engels R."/>
            <person name="Freedman E."/>
            <person name="Gellesch M."/>
            <person name="Goldberg J."/>
            <person name="Griggs A."/>
            <person name="Gujja S."/>
            <person name="Heiman D."/>
            <person name="Hepburn T."/>
            <person name="Howarth C."/>
            <person name="Jen D."/>
            <person name="Larson L."/>
            <person name="Lewis B."/>
            <person name="Mehta T."/>
            <person name="Park D."/>
            <person name="Pearson M."/>
            <person name="Roberts A."/>
            <person name="Saif S."/>
            <person name="Shenoy N."/>
            <person name="Sisk P."/>
            <person name="Stolte C."/>
            <person name="Sykes S."/>
            <person name="Thomson T."/>
            <person name="Walk T."/>
            <person name="White J."/>
            <person name="Yandava C."/>
            <person name="Burger G."/>
            <person name="Gray M.W."/>
            <person name="Holland P.W.H."/>
            <person name="King N."/>
            <person name="Lang F.B.F."/>
            <person name="Roger A.J."/>
            <person name="Ruiz-Trillo I."/>
            <person name="Lander E."/>
            <person name="Nusbaum C."/>
        </authorList>
    </citation>
    <scope>NUCLEOTIDE SEQUENCE [LARGE SCALE GENOMIC DNA]</scope>
    <source>
        <strain evidence="10 11">DAOM BR117</strain>
    </source>
</reference>
<dbReference type="GO" id="GO:0015194">
    <property type="term" value="F:L-serine transmembrane transporter activity"/>
    <property type="evidence" value="ECO:0007669"/>
    <property type="project" value="EnsemblFungi"/>
</dbReference>
<evidence type="ECO:0000256" key="1">
    <source>
        <dbReference type="ARBA" id="ARBA00004225"/>
    </source>
</evidence>
<feature type="transmembrane region" description="Helical" evidence="9">
    <location>
        <begin position="309"/>
        <end position="331"/>
    </location>
</feature>
<evidence type="ECO:0000256" key="9">
    <source>
        <dbReference type="SAM" id="Phobius"/>
    </source>
</evidence>
<dbReference type="STRING" id="645134.A0A0L0HMJ0"/>
<dbReference type="VEuPathDB" id="FungiDB:SPPG_01719"/>
<gene>
    <name evidence="10" type="ORF">SPPG_01719</name>
</gene>
<evidence type="ECO:0000256" key="6">
    <source>
        <dbReference type="ARBA" id="ARBA00022989"/>
    </source>
</evidence>
<comment type="similarity">
    <text evidence="2">Belongs to the sideroflexin family.</text>
</comment>
<dbReference type="GO" id="GO:0140300">
    <property type="term" value="P:serine import into mitochondrion"/>
    <property type="evidence" value="ECO:0007669"/>
    <property type="project" value="EnsemblFungi"/>
</dbReference>
<evidence type="ECO:0000256" key="8">
    <source>
        <dbReference type="ARBA" id="ARBA00023136"/>
    </source>
</evidence>
<dbReference type="GO" id="GO:0006730">
    <property type="term" value="P:one-carbon metabolic process"/>
    <property type="evidence" value="ECO:0007669"/>
    <property type="project" value="EnsemblFungi"/>
</dbReference>
<keyword evidence="11" id="KW-1185">Reference proteome</keyword>
<dbReference type="OMA" id="GRVRHCA"/>
<evidence type="ECO:0000256" key="5">
    <source>
        <dbReference type="ARBA" id="ARBA00022970"/>
    </source>
</evidence>
<evidence type="ECO:0000313" key="10">
    <source>
        <dbReference type="EMBL" id="KND02631.1"/>
    </source>
</evidence>
<dbReference type="Proteomes" id="UP000053201">
    <property type="component" value="Unassembled WGS sequence"/>
</dbReference>
<organism evidence="10 11">
    <name type="scientific">Spizellomyces punctatus (strain DAOM BR117)</name>
    <dbReference type="NCBI Taxonomy" id="645134"/>
    <lineage>
        <taxon>Eukaryota</taxon>
        <taxon>Fungi</taxon>
        <taxon>Fungi incertae sedis</taxon>
        <taxon>Chytridiomycota</taxon>
        <taxon>Chytridiomycota incertae sedis</taxon>
        <taxon>Chytridiomycetes</taxon>
        <taxon>Spizellomycetales</taxon>
        <taxon>Spizellomycetaceae</taxon>
        <taxon>Spizellomyces</taxon>
    </lineage>
</organism>
<comment type="subcellular location">
    <subcellularLocation>
        <location evidence="1">Mitochondrion membrane</location>
        <topology evidence="1">Multi-pass membrane protein</topology>
    </subcellularLocation>
</comment>